<feature type="compositionally biased region" description="Polar residues" evidence="1">
    <location>
        <begin position="176"/>
        <end position="185"/>
    </location>
</feature>
<reference evidence="2" key="1">
    <citation type="submission" date="2022-07" db="EMBL/GenBank/DDBJ databases">
        <title>Draft genome sequence of Zalerion maritima ATCC 34329, a (micro)plastics degrading marine fungus.</title>
        <authorList>
            <person name="Paco A."/>
            <person name="Goncalves M.F.M."/>
            <person name="Rocha-Santos T.A.P."/>
            <person name="Alves A."/>
        </authorList>
    </citation>
    <scope>NUCLEOTIDE SEQUENCE</scope>
    <source>
        <strain evidence="2">ATCC 34329</strain>
    </source>
</reference>
<dbReference type="InterPro" id="IPR025638">
    <property type="entry name" value="DUF4336"/>
</dbReference>
<comment type="caution">
    <text evidence="2">The sequence shown here is derived from an EMBL/GenBank/DDBJ whole genome shotgun (WGS) entry which is preliminary data.</text>
</comment>
<evidence type="ECO:0000256" key="1">
    <source>
        <dbReference type="SAM" id="MobiDB-lite"/>
    </source>
</evidence>
<dbReference type="Proteomes" id="UP001201980">
    <property type="component" value="Unassembled WGS sequence"/>
</dbReference>
<feature type="compositionally biased region" description="Polar residues" evidence="1">
    <location>
        <begin position="1"/>
        <end position="13"/>
    </location>
</feature>
<evidence type="ECO:0000313" key="3">
    <source>
        <dbReference type="Proteomes" id="UP001201980"/>
    </source>
</evidence>
<feature type="region of interest" description="Disordered" evidence="1">
    <location>
        <begin position="745"/>
        <end position="814"/>
    </location>
</feature>
<accession>A0AAD5RQH1</accession>
<feature type="region of interest" description="Disordered" evidence="1">
    <location>
        <begin position="1"/>
        <end position="221"/>
    </location>
</feature>
<feature type="compositionally biased region" description="Polar residues" evidence="1">
    <location>
        <begin position="133"/>
        <end position="159"/>
    </location>
</feature>
<name>A0AAD5RQH1_9PEZI</name>
<organism evidence="2 3">
    <name type="scientific">Zalerion maritima</name>
    <dbReference type="NCBI Taxonomy" id="339359"/>
    <lineage>
        <taxon>Eukaryota</taxon>
        <taxon>Fungi</taxon>
        <taxon>Dikarya</taxon>
        <taxon>Ascomycota</taxon>
        <taxon>Pezizomycotina</taxon>
        <taxon>Sordariomycetes</taxon>
        <taxon>Lulworthiomycetidae</taxon>
        <taxon>Lulworthiales</taxon>
        <taxon>Lulworthiaceae</taxon>
        <taxon>Zalerion</taxon>
    </lineage>
</organism>
<keyword evidence="3" id="KW-1185">Reference proteome</keyword>
<dbReference type="AlphaFoldDB" id="A0AAD5RQH1"/>
<protein>
    <submittedName>
        <fullName evidence="2">Uncharacterized protein</fullName>
    </submittedName>
</protein>
<dbReference type="EMBL" id="JAKWBI020000135">
    <property type="protein sequence ID" value="KAJ2901844.1"/>
    <property type="molecule type" value="Genomic_DNA"/>
</dbReference>
<feature type="compositionally biased region" description="Polar residues" evidence="1">
    <location>
        <begin position="37"/>
        <end position="48"/>
    </location>
</feature>
<gene>
    <name evidence="2" type="ORF">MKZ38_001323</name>
</gene>
<feature type="compositionally biased region" description="Low complexity" evidence="1">
    <location>
        <begin position="49"/>
        <end position="64"/>
    </location>
</feature>
<proteinExistence type="predicted"/>
<dbReference type="PANTHER" id="PTHR33835:SF1">
    <property type="entry name" value="METALLO-BETA-LACTAMASE DOMAIN-CONTAINING PROTEIN"/>
    <property type="match status" value="1"/>
</dbReference>
<sequence>MTDTSSSGSNPRTSIEAPEKCRTQATTIASFECEAQPSRTQKRQTQLSTNTTNTINTISDTGTIYEDARENPESLPSSQTTPTDTSLEPRPVEPNGWHLPSPKSQDDSCIPGPSSPNGSLDSFEAKHLREVSQILNANRKGGSTLSGTLSEPATHTTASAVAPETDIPTDLKSDGQAGSYQSSRYSGDRPAEVLSSTPNQAEESLPSRQDKDGPSRSPWSTRRLPLKQCLSYSMSPPVEPSRGTAKLPEDELGRIPLHPARIPWPESEFDQMVIFERLAPRSFSVAFPMTSRSGRSKGGRCTVVMLQTGNLVIWSPCPLTPNVLSVINDWGGSVTLVVCPNNKHYLFVARWLLAFPFATFSFTERVIDKLAVPPSDLFLEPWLTPLGDAKYIRNEHISMFEVLEEFVFEDTPLEDETICLWKPGDMLLAADTFRGDYSYNNAYLHASKSEIKVGTHMPTWLARLHHWEKRVFEVSEHRRERWHLTLRRVFEEWAVGFIVPCHGDFLVPVFNESNSLPQTVERIESETRVHSPLKNLLSPWATTNQESDALMKKVSFRPPPNLPIACALAQCNVPGHYSLHMEETLATGLSKKKRDSVVPADTPSSNGKALTSDKVGSDRDQSNSPQTTKVSITTPISSSVSRSQSLSTFVHRYLSKESGRPSTESVDDLFENIENYGDEQMSLDKYQNQLVNTDSDESFWQADSQDGSLSPFLQEPCEQDDMDGSLPSTTSQRIKDHALQGDELITANKDPSSAIVQIPPPEPKVERTLSTGKTPVETTTISFPNEPADRYSWESGNGKNRKKRNSAASGYNRYSHDDVDFTRARERKVTLGDRFRVRKEKKSMERGGDARDYCLREPGEEKRKKKIGDDGTSLRRRWNRAFRRMLG</sequence>
<feature type="compositionally biased region" description="Low complexity" evidence="1">
    <location>
        <begin position="627"/>
        <end position="637"/>
    </location>
</feature>
<feature type="compositionally biased region" description="Basic and acidic residues" evidence="1">
    <location>
        <begin position="842"/>
        <end position="872"/>
    </location>
</feature>
<feature type="compositionally biased region" description="Polar residues" evidence="1">
    <location>
        <begin position="74"/>
        <end position="86"/>
    </location>
</feature>
<evidence type="ECO:0000313" key="2">
    <source>
        <dbReference type="EMBL" id="KAJ2901844.1"/>
    </source>
</evidence>
<feature type="compositionally biased region" description="Polar residues" evidence="1">
    <location>
        <begin position="768"/>
        <end position="783"/>
    </location>
</feature>
<dbReference type="PANTHER" id="PTHR33835">
    <property type="entry name" value="YALI0C07656P"/>
    <property type="match status" value="1"/>
</dbReference>
<feature type="region of interest" description="Disordered" evidence="1">
    <location>
        <begin position="589"/>
        <end position="637"/>
    </location>
</feature>
<feature type="region of interest" description="Disordered" evidence="1">
    <location>
        <begin position="840"/>
        <end position="872"/>
    </location>
</feature>